<dbReference type="SUPFAM" id="SSF50891">
    <property type="entry name" value="Cyclophilin-like"/>
    <property type="match status" value="1"/>
</dbReference>
<evidence type="ECO:0000256" key="2">
    <source>
        <dbReference type="ARBA" id="ARBA00022801"/>
    </source>
</evidence>
<evidence type="ECO:0000256" key="1">
    <source>
        <dbReference type="ARBA" id="ARBA00022741"/>
    </source>
</evidence>
<dbReference type="EMBL" id="BMPO01000008">
    <property type="protein sequence ID" value="GGK05483.1"/>
    <property type="molecule type" value="Genomic_DNA"/>
</dbReference>
<dbReference type="Gene3D" id="2.40.100.10">
    <property type="entry name" value="Cyclophilin-like"/>
    <property type="match status" value="1"/>
</dbReference>
<dbReference type="NCBIfam" id="TIGR00724">
    <property type="entry name" value="urea_amlyse_rel"/>
    <property type="match status" value="1"/>
</dbReference>
<dbReference type="InterPro" id="IPR029000">
    <property type="entry name" value="Cyclophilin-like_dom_sf"/>
</dbReference>
<protein>
    <submittedName>
        <fullName evidence="5">Carboxylase</fullName>
    </submittedName>
</protein>
<keyword evidence="1" id="KW-0547">Nucleotide-binding</keyword>
<evidence type="ECO:0000313" key="6">
    <source>
        <dbReference type="Proteomes" id="UP000635983"/>
    </source>
</evidence>
<dbReference type="PANTHER" id="PTHR43309:SF5">
    <property type="entry name" value="5-OXOPROLINASE SUBUNIT C"/>
    <property type="match status" value="1"/>
</dbReference>
<gene>
    <name evidence="5" type="ORF">GCM10009304_34480</name>
</gene>
<keyword evidence="2" id="KW-0378">Hydrolase</keyword>
<name>A0A917Q0Q2_9PSED</name>
<reference evidence="5" key="2">
    <citation type="submission" date="2020-09" db="EMBL/GenBank/DDBJ databases">
        <authorList>
            <person name="Sun Q."/>
            <person name="Ohkuma M."/>
        </authorList>
    </citation>
    <scope>NUCLEOTIDE SEQUENCE</scope>
    <source>
        <strain evidence="5">JCM 30078</strain>
    </source>
</reference>
<feature type="domain" description="Carboxyltransferase" evidence="4">
    <location>
        <begin position="24"/>
        <end position="303"/>
    </location>
</feature>
<evidence type="ECO:0000313" key="5">
    <source>
        <dbReference type="EMBL" id="GGK05483.1"/>
    </source>
</evidence>
<keyword evidence="6" id="KW-1185">Reference proteome</keyword>
<proteinExistence type="predicted"/>
<keyword evidence="3" id="KW-0067">ATP-binding</keyword>
<dbReference type="InterPro" id="IPR052708">
    <property type="entry name" value="PxpC"/>
</dbReference>
<dbReference type="GO" id="GO:0005524">
    <property type="term" value="F:ATP binding"/>
    <property type="evidence" value="ECO:0007669"/>
    <property type="project" value="UniProtKB-KW"/>
</dbReference>
<dbReference type="GO" id="GO:0016787">
    <property type="term" value="F:hydrolase activity"/>
    <property type="evidence" value="ECO:0007669"/>
    <property type="project" value="UniProtKB-KW"/>
</dbReference>
<dbReference type="Proteomes" id="UP000635983">
    <property type="component" value="Unassembled WGS sequence"/>
</dbReference>
<evidence type="ECO:0000256" key="3">
    <source>
        <dbReference type="ARBA" id="ARBA00022840"/>
    </source>
</evidence>
<dbReference type="AlphaFoldDB" id="A0A917Q0Q2"/>
<organism evidence="5 6">
    <name type="scientific">Pseudomonas matsuisoli</name>
    <dbReference type="NCBI Taxonomy" id="1515666"/>
    <lineage>
        <taxon>Bacteria</taxon>
        <taxon>Pseudomonadati</taxon>
        <taxon>Pseudomonadota</taxon>
        <taxon>Gammaproteobacteria</taxon>
        <taxon>Pseudomonadales</taxon>
        <taxon>Pseudomonadaceae</taxon>
        <taxon>Pseudomonas</taxon>
    </lineage>
</organism>
<evidence type="ECO:0000259" key="4">
    <source>
        <dbReference type="SMART" id="SM00797"/>
    </source>
</evidence>
<reference evidence="5" key="1">
    <citation type="journal article" date="2014" name="Int. J. Syst. Evol. Microbiol.">
        <title>Complete genome sequence of Corynebacterium casei LMG S-19264T (=DSM 44701T), isolated from a smear-ripened cheese.</title>
        <authorList>
            <consortium name="US DOE Joint Genome Institute (JGI-PGF)"/>
            <person name="Walter F."/>
            <person name="Albersmeier A."/>
            <person name="Kalinowski J."/>
            <person name="Ruckert C."/>
        </authorList>
    </citation>
    <scope>NUCLEOTIDE SEQUENCE</scope>
    <source>
        <strain evidence="5">JCM 30078</strain>
    </source>
</reference>
<dbReference type="SMART" id="SM00797">
    <property type="entry name" value="AHS2"/>
    <property type="match status" value="1"/>
</dbReference>
<comment type="caution">
    <text evidence="5">The sequence shown here is derived from an EMBL/GenBank/DDBJ whole genome shotgun (WGS) entry which is preliminary data.</text>
</comment>
<dbReference type="Pfam" id="PF02626">
    <property type="entry name" value="CT_A_B"/>
    <property type="match status" value="1"/>
</dbReference>
<accession>A0A917Q0Q2</accession>
<dbReference type="RefSeq" id="WP_188984883.1">
    <property type="nucleotide sequence ID" value="NZ_BMPO01000008.1"/>
</dbReference>
<sequence length="314" mass="33349">MTLRVLKPGLACTFQDLGRSGYQHLGVPVNGAMDADAHRLANALVGNTPDRATLEITLQGPELVFQVGAVIAIAGADLGATLDGEPLRPLRAARVRPGAVLAFGKRINGARAYLAVRGGYVLNDTLGSASTYSRGAYGGFAGRPIRRDDVIGIASGFANPPRVMLPRDTAPHAADDAPIRVVAGREWALFDTASQAHFLSTPYRIENESERMGYRLSGEKIMLQAPADMLSEAVGFGTIQVPPSGQPIILMADRQTTGGYPKIAHVISVDLPRLAQKLPGEDIHFALVDLDQAQALSLAHSARFAQLEDAHGPH</sequence>
<dbReference type="PANTHER" id="PTHR43309">
    <property type="entry name" value="5-OXOPROLINASE SUBUNIT C"/>
    <property type="match status" value="1"/>
</dbReference>
<dbReference type="InterPro" id="IPR003778">
    <property type="entry name" value="CT_A_B"/>
</dbReference>